<comment type="caution">
    <text evidence="15">The sequence shown here is derived from an EMBL/GenBank/DDBJ whole genome shotgun (WGS) entry which is preliminary data.</text>
</comment>
<dbReference type="SMART" id="SM00734">
    <property type="entry name" value="ZnF_Rad18"/>
    <property type="match status" value="3"/>
</dbReference>
<dbReference type="InterPro" id="IPR002083">
    <property type="entry name" value="MATH/TRAF_dom"/>
</dbReference>
<gene>
    <name evidence="15" type="ORF">PEVE_00039944</name>
</gene>
<feature type="coiled-coil region" evidence="10">
    <location>
        <begin position="282"/>
        <end position="319"/>
    </location>
</feature>
<name>A0ABN8N5F2_9CNID</name>
<sequence length="1454" mass="167472">MESRIDGGENLVNEIISHLKNNEEFKAGGAKSPIASRSPSGQSSSSTSPSQLHSREKIKAIFIFPLTEKYRCPVCRDVLRYPIQFDECGHRVCSACFPELCRVEPRCPMDQKPINKDTAYVDKAFNREILELDVKCNNHEWGCKWEGEFQQVQEHQETCEFVEMLCTYDCGAKFQKRFFEKHADKDCPKKIIACPYCDDRHLRENRKSHFDECPKLPMPCPNKCEKTIVISRDEIDHHVTEDCPKTKMDCDFLEIGCNHNCTREKLPKHRKKEIIKHVKMIYDVVMATKKELEETKIQLKEQIEANQQQEQRIADLEKITNSQLIWRIEDYHRKFRAAKSGEMDTIFSPEFYTSRNGYRLMASACLNGDGKGKGTHLSVFISVVQGIYDPLLKWPYNYRTTFYLLDQNPDLPKRKHISFSVKPNVCPENEAFLGRPRTNKNPSFTLIINPFQLRKGGLLQFKSRRIGSIDRLNLSAAGSTDLLTATITTLLIASIFKMPFLQEFKAGGARSPIASRSPSGQSSSSTSPSQLHSKEKIKAIFIFPLAEKYRCPVCRDVLRYPIQFDECGHRVCSACFPELCRVEPRCPMDQKPINKDTAYVDKAFNREILELDVKCNNHEWGCKWEGEFQQVQEHQETCEFVEMLCTYDCGAKFQKRFFEKHADKDCPKKIIACPYCDDRHLRENRKSHFDECPKLPMPCPNKCEKTIVISRDEIDHHVTEDCPKTKMDCDFLEIGCNHNCSREKLPKHRKKEIINHVKMLYDVVMATKKELEETKIQLKEQIEANQQQAQRIADLEKITNSQLIWRIEDYHRKFRAAKSGEMDTIFSPEFYTSRNGYRLMASACLNGDGKGKGTHLSVFISVVQGIYDPLLKWPYNYRTTFYLLDQNPDLPKRKHISFSVKPNVCPENEAFLGRPRTNKNPSFGSGKFASHEDIEKGAYVKDNTIKLQTNVAGFELFNKMPDIGSSQNVQQTQEPAGGKNNTPNGLNSGMDPEENNMIGGSQNYSPTGSARSRESSLGSPAPSLKEKIDLKPVFIFPLQEKHKCPICQSVLRYPVQFEECGHRVCSSCFAELEREENPRCPVNQTPIDKDKASIDKAFNNEILALDVKCKNHEWGCKWEGEFKNYQDHYSNCEYAEILCQNDCGAKFQKRFLQKHLDKDCPKKIIACPYCDERHLREDKKAHLAEECPKLPLPCPNKCDKKLEIPRDELDKHIEEDCPKTKMMCEFESIGCTHRCSREKMPKHYKSNMIEHVRSIFLKINEQDERLEKHENMLQENADLIKGVDKRVGDLEKIANSQLIWRIEDYTRKLKEAKAGNGDTLFSPTFTTSKHGYRLCASVCLNGDGKGKGTHMSVFISVLRGAFDALLKWPFDYRVTFYLLDQDQDHTQRKHIKFSIKPNPCPENEPFLGRPKLEKNASFGGAKFAKHDEIETRNYLKDDTIFLKISVDCDGLSEP</sequence>
<evidence type="ECO:0000256" key="11">
    <source>
        <dbReference type="SAM" id="MobiDB-lite"/>
    </source>
</evidence>
<evidence type="ECO:0000256" key="4">
    <source>
        <dbReference type="ARBA" id="ARBA00022737"/>
    </source>
</evidence>
<keyword evidence="4" id="KW-0677">Repeat</keyword>
<feature type="domain" description="MATH" evidence="13">
    <location>
        <begin position="1295"/>
        <end position="1446"/>
    </location>
</feature>
<feature type="compositionally biased region" description="Low complexity" evidence="11">
    <location>
        <begin position="511"/>
        <end position="529"/>
    </location>
</feature>
<evidence type="ECO:0000256" key="6">
    <source>
        <dbReference type="ARBA" id="ARBA00022771"/>
    </source>
</evidence>
<evidence type="ECO:0000259" key="12">
    <source>
        <dbReference type="PROSITE" id="PS50089"/>
    </source>
</evidence>
<dbReference type="InterPro" id="IPR008974">
    <property type="entry name" value="TRAF-like"/>
</dbReference>
<dbReference type="InterPro" id="IPR006642">
    <property type="entry name" value="Rad18_UBZ4"/>
</dbReference>
<feature type="zinc finger region" description="TRAF-type" evidence="9">
    <location>
        <begin position="1128"/>
        <end position="1173"/>
    </location>
</feature>
<proteinExistence type="predicted"/>
<evidence type="ECO:0000259" key="13">
    <source>
        <dbReference type="PROSITE" id="PS50144"/>
    </source>
</evidence>
<feature type="region of interest" description="Disordered" evidence="11">
    <location>
        <begin position="909"/>
        <end position="928"/>
    </location>
</feature>
<feature type="domain" description="RING-type" evidence="12">
    <location>
        <begin position="1044"/>
        <end position="1084"/>
    </location>
</feature>
<dbReference type="Pfam" id="PF13923">
    <property type="entry name" value="zf-C3HC4_2"/>
    <property type="match status" value="1"/>
</dbReference>
<keyword evidence="10" id="KW-0175">Coiled coil</keyword>
<feature type="domain" description="RING-type" evidence="12">
    <location>
        <begin position="72"/>
        <end position="111"/>
    </location>
</feature>
<feature type="domain" description="TRAF-type" evidence="14">
    <location>
        <begin position="155"/>
        <end position="197"/>
    </location>
</feature>
<feature type="domain" description="RING-type" evidence="12">
    <location>
        <begin position="551"/>
        <end position="590"/>
    </location>
</feature>
<evidence type="ECO:0000313" key="16">
    <source>
        <dbReference type="Proteomes" id="UP001159427"/>
    </source>
</evidence>
<dbReference type="SUPFAM" id="SSF49599">
    <property type="entry name" value="TRAF domain-like"/>
    <property type="match status" value="9"/>
</dbReference>
<dbReference type="EMBL" id="CALNXI010000716">
    <property type="protein sequence ID" value="CAH3039355.1"/>
    <property type="molecule type" value="Genomic_DNA"/>
</dbReference>
<feature type="zinc finger region" description="TRAF-type" evidence="9">
    <location>
        <begin position="1181"/>
        <end position="1240"/>
    </location>
</feature>
<dbReference type="Pfam" id="PF21355">
    <property type="entry name" value="TRAF-mep_MATH"/>
    <property type="match status" value="3"/>
</dbReference>
<dbReference type="Gene3D" id="3.30.40.10">
    <property type="entry name" value="Zinc/RING finger domain, C3HC4 (zinc finger)"/>
    <property type="match status" value="9"/>
</dbReference>
<feature type="zinc finger region" description="TRAF-type" evidence="9">
    <location>
        <begin position="208"/>
        <end position="266"/>
    </location>
</feature>
<feature type="domain" description="TRAF-type" evidence="14">
    <location>
        <begin position="1181"/>
        <end position="1240"/>
    </location>
</feature>
<evidence type="ECO:0000256" key="9">
    <source>
        <dbReference type="PROSITE-ProRule" id="PRU00207"/>
    </source>
</evidence>
<keyword evidence="6 9" id="KW-0863">Zinc-finger</keyword>
<feature type="compositionally biased region" description="Polar residues" evidence="11">
    <location>
        <begin position="998"/>
        <end position="1018"/>
    </location>
</feature>
<dbReference type="PROSITE" id="PS50089">
    <property type="entry name" value="ZF_RING_2"/>
    <property type="match status" value="3"/>
</dbReference>
<evidence type="ECO:0000256" key="5">
    <source>
        <dbReference type="ARBA" id="ARBA00022763"/>
    </source>
</evidence>
<evidence type="ECO:0000256" key="7">
    <source>
        <dbReference type="ARBA" id="ARBA00022833"/>
    </source>
</evidence>
<feature type="region of interest" description="Disordered" evidence="11">
    <location>
        <begin position="27"/>
        <end position="52"/>
    </location>
</feature>
<feature type="region of interest" description="Disordered" evidence="11">
    <location>
        <begin position="965"/>
        <end position="1024"/>
    </location>
</feature>
<evidence type="ECO:0000313" key="15">
    <source>
        <dbReference type="EMBL" id="CAH3039355.1"/>
    </source>
</evidence>
<organism evidence="15 16">
    <name type="scientific">Porites evermanni</name>
    <dbReference type="NCBI Taxonomy" id="104178"/>
    <lineage>
        <taxon>Eukaryota</taxon>
        <taxon>Metazoa</taxon>
        <taxon>Cnidaria</taxon>
        <taxon>Anthozoa</taxon>
        <taxon>Hexacorallia</taxon>
        <taxon>Scleractinia</taxon>
        <taxon>Fungiina</taxon>
        <taxon>Poritidae</taxon>
        <taxon>Porites</taxon>
    </lineage>
</organism>
<feature type="zinc finger region" description="TRAF-type" evidence="9">
    <location>
        <begin position="634"/>
        <end position="676"/>
    </location>
</feature>
<dbReference type="SMART" id="SM00184">
    <property type="entry name" value="RING"/>
    <property type="match status" value="3"/>
</dbReference>
<evidence type="ECO:0000256" key="8">
    <source>
        <dbReference type="ARBA" id="ARBA00023204"/>
    </source>
</evidence>
<dbReference type="PROSITE" id="PS50144">
    <property type="entry name" value="MATH"/>
    <property type="match status" value="2"/>
</dbReference>
<keyword evidence="3 9" id="KW-0479">Metal-binding</keyword>
<evidence type="ECO:0000259" key="14">
    <source>
        <dbReference type="PROSITE" id="PS50145"/>
    </source>
</evidence>
<reference evidence="15 16" key="1">
    <citation type="submission" date="2022-05" db="EMBL/GenBank/DDBJ databases">
        <authorList>
            <consortium name="Genoscope - CEA"/>
            <person name="William W."/>
        </authorList>
    </citation>
    <scope>NUCLEOTIDE SEQUENCE [LARGE SCALE GENOMIC DNA]</scope>
</reference>
<feature type="domain" description="TRAF-type" evidence="14">
    <location>
        <begin position="687"/>
        <end position="745"/>
    </location>
</feature>
<keyword evidence="2" id="KW-0963">Cytoplasm</keyword>
<evidence type="ECO:0000256" key="1">
    <source>
        <dbReference type="ARBA" id="ARBA00004496"/>
    </source>
</evidence>
<evidence type="ECO:0008006" key="17">
    <source>
        <dbReference type="Google" id="ProtNLM"/>
    </source>
</evidence>
<evidence type="ECO:0000256" key="10">
    <source>
        <dbReference type="SAM" id="Coils"/>
    </source>
</evidence>
<feature type="domain" description="TRAF-type" evidence="14">
    <location>
        <begin position="634"/>
        <end position="676"/>
    </location>
</feature>
<dbReference type="Proteomes" id="UP001159427">
    <property type="component" value="Unassembled WGS sequence"/>
</dbReference>
<protein>
    <recommendedName>
        <fullName evidence="17">TNF receptor-associated factor 4</fullName>
    </recommendedName>
</protein>
<evidence type="ECO:0000256" key="2">
    <source>
        <dbReference type="ARBA" id="ARBA00022490"/>
    </source>
</evidence>
<comment type="subcellular location">
    <subcellularLocation>
        <location evidence="1">Cytoplasm</location>
    </subcellularLocation>
</comment>
<dbReference type="InterPro" id="IPR049342">
    <property type="entry name" value="TRAF1-6_MATH_dom"/>
</dbReference>
<dbReference type="Pfam" id="PF02176">
    <property type="entry name" value="zf-TRAF"/>
    <property type="match status" value="4"/>
</dbReference>
<feature type="domain" description="TRAF-type" evidence="14">
    <location>
        <begin position="1128"/>
        <end position="1173"/>
    </location>
</feature>
<keyword evidence="8" id="KW-0234">DNA repair</keyword>
<feature type="region of interest" description="Disordered" evidence="11">
    <location>
        <begin position="511"/>
        <end position="531"/>
    </location>
</feature>
<dbReference type="CDD" id="cd23126">
    <property type="entry name" value="mRING-HC-C3HC3D_TRAF4-like"/>
    <property type="match status" value="3"/>
</dbReference>
<dbReference type="InterPro" id="IPR013083">
    <property type="entry name" value="Znf_RING/FYVE/PHD"/>
</dbReference>
<accession>A0ABN8N5F2</accession>
<feature type="compositionally biased region" description="Polar residues" evidence="11">
    <location>
        <begin position="965"/>
        <end position="987"/>
    </location>
</feature>
<dbReference type="CDD" id="cd00270">
    <property type="entry name" value="MATH_TRAF_C"/>
    <property type="match status" value="2"/>
</dbReference>
<keyword evidence="7 9" id="KW-0862">Zinc</keyword>
<dbReference type="SMART" id="SM00061">
    <property type="entry name" value="MATH"/>
    <property type="match status" value="3"/>
</dbReference>
<feature type="domain" description="MATH" evidence="13">
    <location>
        <begin position="800"/>
        <end position="951"/>
    </location>
</feature>
<dbReference type="SUPFAM" id="SSF57850">
    <property type="entry name" value="RING/U-box"/>
    <property type="match status" value="3"/>
</dbReference>
<evidence type="ECO:0000256" key="3">
    <source>
        <dbReference type="ARBA" id="ARBA00022723"/>
    </source>
</evidence>
<dbReference type="PROSITE" id="PS50145">
    <property type="entry name" value="ZF_TRAF"/>
    <property type="match status" value="6"/>
</dbReference>
<feature type="domain" description="TRAF-type" evidence="14">
    <location>
        <begin position="208"/>
        <end position="266"/>
    </location>
</feature>
<feature type="zinc finger region" description="TRAF-type" evidence="9">
    <location>
        <begin position="687"/>
        <end position="745"/>
    </location>
</feature>
<dbReference type="PANTHER" id="PTHR10131">
    <property type="entry name" value="TNF RECEPTOR ASSOCIATED FACTOR"/>
    <property type="match status" value="1"/>
</dbReference>
<dbReference type="InterPro" id="IPR001293">
    <property type="entry name" value="Znf_TRAF"/>
</dbReference>
<dbReference type="InterPro" id="IPR001841">
    <property type="entry name" value="Znf_RING"/>
</dbReference>
<feature type="coiled-coil region" evidence="10">
    <location>
        <begin position="761"/>
        <end position="798"/>
    </location>
</feature>
<keyword evidence="5" id="KW-0227">DNA damage</keyword>
<feature type="compositionally biased region" description="Low complexity" evidence="11">
    <location>
        <begin position="32"/>
        <end position="50"/>
    </location>
</feature>
<dbReference type="Gene3D" id="2.60.210.10">
    <property type="entry name" value="Apoptosis, Tumor Necrosis Factor Receptor Associated Protein 2, Chain A"/>
    <property type="match status" value="3"/>
</dbReference>
<keyword evidence="16" id="KW-1185">Reference proteome</keyword>
<feature type="zinc finger region" description="TRAF-type" evidence="9">
    <location>
        <begin position="155"/>
        <end position="197"/>
    </location>
</feature>
<dbReference type="PANTHER" id="PTHR10131:SF151">
    <property type="entry name" value="TNF RECEPTOR ASSOCIATED FACTOR (TRAF) HOMOLOG"/>
    <property type="match status" value="1"/>
</dbReference>